<feature type="compositionally biased region" description="Basic residues" evidence="1">
    <location>
        <begin position="64"/>
        <end position="74"/>
    </location>
</feature>
<comment type="caution">
    <text evidence="3">The sequence shown here is derived from an EMBL/GenBank/DDBJ whole genome shotgun (WGS) entry which is preliminary data.</text>
</comment>
<accession>A0A4S8JQ06</accession>
<sequence>METKKLVACFALIVAAASATTVLAHEGHDHGAPEASPPSPGDISFLAQLTTSPRNSEHTEFSRNRKRQANKISKKNAFERLNSTSPTFYRLRCATPATPTISEAKDSRDH</sequence>
<feature type="chain" id="PRO_5020225175" evidence="2">
    <location>
        <begin position="25"/>
        <end position="110"/>
    </location>
</feature>
<feature type="signal peptide" evidence="2">
    <location>
        <begin position="1"/>
        <end position="24"/>
    </location>
</feature>
<dbReference type="Proteomes" id="UP000317650">
    <property type="component" value="Chromosome 1"/>
</dbReference>
<name>A0A4S8JQ06_MUSBA</name>
<reference evidence="3 4" key="1">
    <citation type="journal article" date="2019" name="Nat. Plants">
        <title>Genome sequencing of Musa balbisiana reveals subgenome evolution and function divergence in polyploid bananas.</title>
        <authorList>
            <person name="Yao X."/>
        </authorList>
    </citation>
    <scope>NUCLEOTIDE SEQUENCE [LARGE SCALE GENOMIC DNA]</scope>
    <source>
        <strain evidence="4">cv. DH-PKW</strain>
        <tissue evidence="3">Leaves</tissue>
    </source>
</reference>
<keyword evidence="2" id="KW-0732">Signal</keyword>
<evidence type="ECO:0000313" key="3">
    <source>
        <dbReference type="EMBL" id="THU64055.1"/>
    </source>
</evidence>
<keyword evidence="4" id="KW-1185">Reference proteome</keyword>
<dbReference type="EMBL" id="PYDT01000004">
    <property type="protein sequence ID" value="THU64055.1"/>
    <property type="molecule type" value="Genomic_DNA"/>
</dbReference>
<organism evidence="3 4">
    <name type="scientific">Musa balbisiana</name>
    <name type="common">Banana</name>
    <dbReference type="NCBI Taxonomy" id="52838"/>
    <lineage>
        <taxon>Eukaryota</taxon>
        <taxon>Viridiplantae</taxon>
        <taxon>Streptophyta</taxon>
        <taxon>Embryophyta</taxon>
        <taxon>Tracheophyta</taxon>
        <taxon>Spermatophyta</taxon>
        <taxon>Magnoliopsida</taxon>
        <taxon>Liliopsida</taxon>
        <taxon>Zingiberales</taxon>
        <taxon>Musaceae</taxon>
        <taxon>Musa</taxon>
    </lineage>
</organism>
<protein>
    <submittedName>
        <fullName evidence="3">Uncharacterized protein</fullName>
    </submittedName>
</protein>
<evidence type="ECO:0000256" key="2">
    <source>
        <dbReference type="SAM" id="SignalP"/>
    </source>
</evidence>
<gene>
    <name evidence="3" type="ORF">C4D60_Mb01t22410</name>
</gene>
<evidence type="ECO:0000256" key="1">
    <source>
        <dbReference type="SAM" id="MobiDB-lite"/>
    </source>
</evidence>
<proteinExistence type="predicted"/>
<feature type="region of interest" description="Disordered" evidence="1">
    <location>
        <begin position="25"/>
        <end position="77"/>
    </location>
</feature>
<dbReference type="AlphaFoldDB" id="A0A4S8JQ06"/>
<evidence type="ECO:0000313" key="4">
    <source>
        <dbReference type="Proteomes" id="UP000317650"/>
    </source>
</evidence>